<keyword evidence="2" id="KW-1185">Reference proteome</keyword>
<dbReference type="Proteomes" id="UP000663760">
    <property type="component" value="Chromosome 6"/>
</dbReference>
<reference evidence="1" key="1">
    <citation type="submission" date="2020-02" db="EMBL/GenBank/DDBJ databases">
        <authorList>
            <person name="Scholz U."/>
            <person name="Mascher M."/>
            <person name="Fiebig A."/>
        </authorList>
    </citation>
    <scope>NUCLEOTIDE SEQUENCE</scope>
</reference>
<evidence type="ECO:0000313" key="1">
    <source>
        <dbReference type="EMBL" id="CAA7398406.1"/>
    </source>
</evidence>
<dbReference type="AlphaFoldDB" id="A0A7I8KM85"/>
<organism evidence="1 2">
    <name type="scientific">Spirodela intermedia</name>
    <name type="common">Intermediate duckweed</name>
    <dbReference type="NCBI Taxonomy" id="51605"/>
    <lineage>
        <taxon>Eukaryota</taxon>
        <taxon>Viridiplantae</taxon>
        <taxon>Streptophyta</taxon>
        <taxon>Embryophyta</taxon>
        <taxon>Tracheophyta</taxon>
        <taxon>Spermatophyta</taxon>
        <taxon>Magnoliopsida</taxon>
        <taxon>Liliopsida</taxon>
        <taxon>Araceae</taxon>
        <taxon>Lemnoideae</taxon>
        <taxon>Spirodela</taxon>
    </lineage>
</organism>
<evidence type="ECO:0000313" key="2">
    <source>
        <dbReference type="Proteomes" id="UP000663760"/>
    </source>
</evidence>
<proteinExistence type="predicted"/>
<gene>
    <name evidence="1" type="ORF">SI8410_06009071</name>
</gene>
<accession>A0A7I8KM85</accession>
<sequence>MHHYTVRARDEERDGLACLLATLGL</sequence>
<protein>
    <submittedName>
        <fullName evidence="1">Uncharacterized protein</fullName>
    </submittedName>
</protein>
<name>A0A7I8KM85_SPIIN</name>
<dbReference type="EMBL" id="LR746269">
    <property type="protein sequence ID" value="CAA7398406.1"/>
    <property type="molecule type" value="Genomic_DNA"/>
</dbReference>